<dbReference type="Pfam" id="PF00702">
    <property type="entry name" value="Hydrolase"/>
    <property type="match status" value="1"/>
</dbReference>
<dbReference type="GO" id="GO:0000166">
    <property type="term" value="F:nucleotide binding"/>
    <property type="evidence" value="ECO:0007669"/>
    <property type="project" value="InterPro"/>
</dbReference>
<dbReference type="GO" id="GO:0046872">
    <property type="term" value="F:metal ion binding"/>
    <property type="evidence" value="ECO:0007669"/>
    <property type="project" value="UniProtKB-KW"/>
</dbReference>
<dbReference type="Gene3D" id="3.40.1110.10">
    <property type="entry name" value="Calcium-transporting ATPase, cytoplasmic domain N"/>
    <property type="match status" value="1"/>
</dbReference>
<evidence type="ECO:0000313" key="3">
    <source>
        <dbReference type="Proteomes" id="UP000290289"/>
    </source>
</evidence>
<dbReference type="PANTHER" id="PTHR46594:SF2">
    <property type="entry name" value="COPPER-TRANSPORTING ATPASE HMA4"/>
    <property type="match status" value="1"/>
</dbReference>
<gene>
    <name evidence="2" type="ORF">DVH24_003958</name>
</gene>
<dbReference type="InterPro" id="IPR036412">
    <property type="entry name" value="HAD-like_sf"/>
</dbReference>
<dbReference type="STRING" id="3750.A0A498K7D6"/>
<dbReference type="InterPro" id="IPR023214">
    <property type="entry name" value="HAD_sf"/>
</dbReference>
<dbReference type="Gene3D" id="3.40.50.1000">
    <property type="entry name" value="HAD superfamily/HAD-like"/>
    <property type="match status" value="1"/>
</dbReference>
<dbReference type="PRINTS" id="PR00119">
    <property type="entry name" value="CATATPASE"/>
</dbReference>
<evidence type="ECO:0008006" key="4">
    <source>
        <dbReference type="Google" id="ProtNLM"/>
    </source>
</evidence>
<evidence type="ECO:0000313" key="2">
    <source>
        <dbReference type="EMBL" id="RXI03306.1"/>
    </source>
</evidence>
<sequence length="172" mass="18630">MRENNVQVGPEVDKYISEHNNLARTCVLVSIYGKIAGSFAVTDPVKLEAARVISYLHSINITSVMVTGDNWATAAASVMEVGIDKLYAETDPLGKADRIKEIQLQLYNSYRGEWIWMQMKGMAVAMMGDGINDSLAMVAGDVGMAIGAGTDVAIEAAYSSDEEQLGRCSYSH</sequence>
<comment type="caution">
    <text evidence="2">The sequence shown here is derived from an EMBL/GenBank/DDBJ whole genome shotgun (WGS) entry which is preliminary data.</text>
</comment>
<dbReference type="EMBL" id="RDQH01000329">
    <property type="protein sequence ID" value="RXI03306.1"/>
    <property type="molecule type" value="Genomic_DNA"/>
</dbReference>
<dbReference type="SUPFAM" id="SSF56784">
    <property type="entry name" value="HAD-like"/>
    <property type="match status" value="1"/>
</dbReference>
<dbReference type="AlphaFoldDB" id="A0A498K7D6"/>
<keyword evidence="1" id="KW-0479">Metal-binding</keyword>
<protein>
    <recommendedName>
        <fullName evidence="4">Cation-transporting P-type ATPase C-terminal domain-containing protein</fullName>
    </recommendedName>
</protein>
<accession>A0A498K7D6</accession>
<organism evidence="2 3">
    <name type="scientific">Malus domestica</name>
    <name type="common">Apple</name>
    <name type="synonym">Pyrus malus</name>
    <dbReference type="NCBI Taxonomy" id="3750"/>
    <lineage>
        <taxon>Eukaryota</taxon>
        <taxon>Viridiplantae</taxon>
        <taxon>Streptophyta</taxon>
        <taxon>Embryophyta</taxon>
        <taxon>Tracheophyta</taxon>
        <taxon>Spermatophyta</taxon>
        <taxon>Magnoliopsida</taxon>
        <taxon>eudicotyledons</taxon>
        <taxon>Gunneridae</taxon>
        <taxon>Pentapetalae</taxon>
        <taxon>rosids</taxon>
        <taxon>fabids</taxon>
        <taxon>Rosales</taxon>
        <taxon>Rosaceae</taxon>
        <taxon>Amygdaloideae</taxon>
        <taxon>Maleae</taxon>
        <taxon>Malus</taxon>
    </lineage>
</organism>
<dbReference type="PANTHER" id="PTHR46594">
    <property type="entry name" value="P-TYPE CATION-TRANSPORTING ATPASE"/>
    <property type="match status" value="1"/>
</dbReference>
<dbReference type="InterPro" id="IPR023299">
    <property type="entry name" value="ATPase_P-typ_cyto_dom_N"/>
</dbReference>
<keyword evidence="3" id="KW-1185">Reference proteome</keyword>
<evidence type="ECO:0000256" key="1">
    <source>
        <dbReference type="ARBA" id="ARBA00022723"/>
    </source>
</evidence>
<name>A0A498K7D6_MALDO</name>
<reference evidence="2 3" key="1">
    <citation type="submission" date="2018-10" db="EMBL/GenBank/DDBJ databases">
        <title>A high-quality apple genome assembly.</title>
        <authorList>
            <person name="Hu J."/>
        </authorList>
    </citation>
    <scope>NUCLEOTIDE SEQUENCE [LARGE SCALE GENOMIC DNA]</scope>
    <source>
        <strain evidence="3">cv. HFTH1</strain>
        <tissue evidence="2">Young leaf</tissue>
    </source>
</reference>
<proteinExistence type="predicted"/>
<dbReference type="Proteomes" id="UP000290289">
    <property type="component" value="Chromosome 3"/>
</dbReference>